<dbReference type="PATRIC" id="fig|1365248.3.peg.808"/>
<dbReference type="EMBL" id="AUYC01000014">
    <property type="protein sequence ID" value="KZN66010.1"/>
    <property type="molecule type" value="Genomic_DNA"/>
</dbReference>
<dbReference type="RefSeq" id="WP_063366793.1">
    <property type="nucleotide sequence ID" value="NZ_AUYC01000014.1"/>
</dbReference>
<evidence type="ECO:0000313" key="2">
    <source>
        <dbReference type="Proteomes" id="UP000076486"/>
    </source>
</evidence>
<proteinExistence type="predicted"/>
<dbReference type="Proteomes" id="UP000076486">
    <property type="component" value="Unassembled WGS sequence"/>
</dbReference>
<reference evidence="1 2" key="1">
    <citation type="submission" date="2013-07" db="EMBL/GenBank/DDBJ databases">
        <title>Comparative Genomic and Metabolomic Analysis of Twelve Strains of Pseudoalteromonas luteoviolacea.</title>
        <authorList>
            <person name="Vynne N.G."/>
            <person name="Mansson M."/>
            <person name="Gram L."/>
        </authorList>
    </citation>
    <scope>NUCLEOTIDE SEQUENCE [LARGE SCALE GENOMIC DNA]</scope>
    <source>
        <strain evidence="1 2">CPMOR-1</strain>
    </source>
</reference>
<dbReference type="AlphaFoldDB" id="A0A162B3S2"/>
<protein>
    <submittedName>
        <fullName evidence="1">Uncharacterized protein</fullName>
    </submittedName>
</protein>
<sequence>MGIFIEWSKMSMLKKMSVAASFATIVGTLIAGYSAFVSSGEARVNQTINGEKNTVIGEVSGQLTINYNDTGSKSQDLVLRNRSTGVSLIISEPNIMAATDKSKLVCNAIADTPVALTGRVADMNGIPMWKEVSILKGDCAGKVGWASVSVLGYD</sequence>
<name>A0A162B3S2_9GAMM</name>
<gene>
    <name evidence="1" type="ORF">N473_10600</name>
</gene>
<evidence type="ECO:0000313" key="1">
    <source>
        <dbReference type="EMBL" id="KZN66010.1"/>
    </source>
</evidence>
<organism evidence="1 2">
    <name type="scientific">Pseudoalteromonas luteoviolacea CPMOR-1</name>
    <dbReference type="NCBI Taxonomy" id="1365248"/>
    <lineage>
        <taxon>Bacteria</taxon>
        <taxon>Pseudomonadati</taxon>
        <taxon>Pseudomonadota</taxon>
        <taxon>Gammaproteobacteria</taxon>
        <taxon>Alteromonadales</taxon>
        <taxon>Pseudoalteromonadaceae</taxon>
        <taxon>Pseudoalteromonas</taxon>
    </lineage>
</organism>
<comment type="caution">
    <text evidence="1">The sequence shown here is derived from an EMBL/GenBank/DDBJ whole genome shotgun (WGS) entry which is preliminary data.</text>
</comment>
<accession>A0A162B3S2</accession>